<name>A0ABP6T4F8_9ACTN</name>
<dbReference type="SUPFAM" id="SSF53474">
    <property type="entry name" value="alpha/beta-Hydrolases"/>
    <property type="match status" value="1"/>
</dbReference>
<dbReference type="Pfam" id="PF03583">
    <property type="entry name" value="LIP"/>
    <property type="match status" value="1"/>
</dbReference>
<dbReference type="InterPro" id="IPR029058">
    <property type="entry name" value="AB_hydrolase_fold"/>
</dbReference>
<gene>
    <name evidence="1" type="ORF">GCM10020369_55960</name>
</gene>
<dbReference type="PANTHER" id="PTHR34853:SF1">
    <property type="entry name" value="LIPASE 5"/>
    <property type="match status" value="1"/>
</dbReference>
<dbReference type="Proteomes" id="UP001501676">
    <property type="component" value="Unassembled WGS sequence"/>
</dbReference>
<sequence>MRPAPVTVPLLFALIVVLVLGVTPSIGAAEGVGKPPVPVLGPEGDAFYTPPSPLPAGRPGDVIRFRPIAVPPQLGASRPAARGYLVMYLSRTATGAPNAVTGTIFVPLGRHPATVPILGVAPGTLGIGDQCAASKSLAKGLLFTDFYLDDVLRRGWAAAVTDYEGLGTPGDHTYVVGRSAGRALIDVVRAAQRLPVAGLRSSAPVGFYGYSEGGGASAWAAQLQPAYAPELDVVGVAAGGVPADMYTVARFLDGSLAAALLGYAAIGLNAAYPDLRLDSYLSPYGKTVIAALRTSCTADGLAPYVFTRISRLTTTDPLATAAWQRRLSQNSLGRRAPGAPVFLWHGVFDEVLPFSQADALRRSWCKLGAQVTWRPFVAEHVTGAIGSADALAFLADRFAGRALPAPNC</sequence>
<dbReference type="Gene3D" id="3.40.50.1820">
    <property type="entry name" value="alpha/beta hydrolase"/>
    <property type="match status" value="1"/>
</dbReference>
<comment type="caution">
    <text evidence="1">The sequence shown here is derived from an EMBL/GenBank/DDBJ whole genome shotgun (WGS) entry which is preliminary data.</text>
</comment>
<organism evidence="1 2">
    <name type="scientific">Cryptosporangium minutisporangium</name>
    <dbReference type="NCBI Taxonomy" id="113569"/>
    <lineage>
        <taxon>Bacteria</taxon>
        <taxon>Bacillati</taxon>
        <taxon>Actinomycetota</taxon>
        <taxon>Actinomycetes</taxon>
        <taxon>Cryptosporangiales</taxon>
        <taxon>Cryptosporangiaceae</taxon>
        <taxon>Cryptosporangium</taxon>
    </lineage>
</organism>
<dbReference type="EMBL" id="BAAAYN010000039">
    <property type="protein sequence ID" value="GAA3392819.1"/>
    <property type="molecule type" value="Genomic_DNA"/>
</dbReference>
<dbReference type="RefSeq" id="WP_345731217.1">
    <property type="nucleotide sequence ID" value="NZ_BAAAYN010000039.1"/>
</dbReference>
<accession>A0ABP6T4F8</accession>
<dbReference type="PIRSF" id="PIRSF029171">
    <property type="entry name" value="Esterase_LipA"/>
    <property type="match status" value="1"/>
</dbReference>
<dbReference type="Gene3D" id="1.10.260.130">
    <property type="match status" value="1"/>
</dbReference>
<dbReference type="InterPro" id="IPR005152">
    <property type="entry name" value="Lipase_secreted"/>
</dbReference>
<proteinExistence type="predicted"/>
<evidence type="ECO:0000313" key="2">
    <source>
        <dbReference type="Proteomes" id="UP001501676"/>
    </source>
</evidence>
<keyword evidence="2" id="KW-1185">Reference proteome</keyword>
<dbReference type="PANTHER" id="PTHR34853">
    <property type="match status" value="1"/>
</dbReference>
<protein>
    <submittedName>
        <fullName evidence="1">Lipase family protein</fullName>
    </submittedName>
</protein>
<evidence type="ECO:0000313" key="1">
    <source>
        <dbReference type="EMBL" id="GAA3392819.1"/>
    </source>
</evidence>
<reference evidence="2" key="1">
    <citation type="journal article" date="2019" name="Int. J. Syst. Evol. Microbiol.">
        <title>The Global Catalogue of Microorganisms (GCM) 10K type strain sequencing project: providing services to taxonomists for standard genome sequencing and annotation.</title>
        <authorList>
            <consortium name="The Broad Institute Genomics Platform"/>
            <consortium name="The Broad Institute Genome Sequencing Center for Infectious Disease"/>
            <person name="Wu L."/>
            <person name="Ma J."/>
        </authorList>
    </citation>
    <scope>NUCLEOTIDE SEQUENCE [LARGE SCALE GENOMIC DNA]</scope>
    <source>
        <strain evidence="2">JCM 9458</strain>
    </source>
</reference>